<dbReference type="PANTHER" id="PTHR43671:SF13">
    <property type="entry name" value="SERINE_THREONINE-PROTEIN KINASE NEK2"/>
    <property type="match status" value="1"/>
</dbReference>
<proteinExistence type="predicted"/>
<dbReference type="InterPro" id="IPR000719">
    <property type="entry name" value="Prot_kinase_dom"/>
</dbReference>
<dbReference type="GO" id="GO:0005524">
    <property type="term" value="F:ATP binding"/>
    <property type="evidence" value="ECO:0007669"/>
    <property type="project" value="UniProtKB-KW"/>
</dbReference>
<protein>
    <recommendedName>
        <fullName evidence="1">non-specific serine/threonine protein kinase</fullName>
        <ecNumber evidence="1">2.7.11.1</ecNumber>
    </recommendedName>
</protein>
<keyword evidence="10" id="KW-1185">Reference proteome</keyword>
<feature type="domain" description="Protein kinase" evidence="8">
    <location>
        <begin position="47"/>
        <end position="325"/>
    </location>
</feature>
<evidence type="ECO:0000256" key="5">
    <source>
        <dbReference type="ARBA" id="ARBA00022840"/>
    </source>
</evidence>
<keyword evidence="5" id="KW-0067">ATP-binding</keyword>
<evidence type="ECO:0000256" key="4">
    <source>
        <dbReference type="ARBA" id="ARBA00022777"/>
    </source>
</evidence>
<dbReference type="OrthoDB" id="9801841at2"/>
<name>A0A5M8FDL2_9GAMM</name>
<evidence type="ECO:0000313" key="9">
    <source>
        <dbReference type="EMBL" id="KAA6182484.1"/>
    </source>
</evidence>
<dbReference type="InterPro" id="IPR008271">
    <property type="entry name" value="Ser/Thr_kinase_AS"/>
</dbReference>
<evidence type="ECO:0000259" key="8">
    <source>
        <dbReference type="PROSITE" id="PS50011"/>
    </source>
</evidence>
<keyword evidence="7" id="KW-0472">Membrane</keyword>
<evidence type="ECO:0000256" key="1">
    <source>
        <dbReference type="ARBA" id="ARBA00012513"/>
    </source>
</evidence>
<dbReference type="AlphaFoldDB" id="A0A5M8FDL2"/>
<keyword evidence="2" id="KW-0808">Transferase</keyword>
<dbReference type="Pfam" id="PF00069">
    <property type="entry name" value="Pkinase"/>
    <property type="match status" value="1"/>
</dbReference>
<sequence>MTNAAPLCPGCFVDKGTQNPCAYCGYDEAAPRSPLVLPHRTLLNGQFLIGRVLGKPGGFGITYLAWDQQLHTRVAIKEYLPRELAGRGVGQSTVAAHSGEDAELFRFGLEQFLQEARTLAQLDHPNVVRVRHFFEANGTAYLVMDYYEGLSFAEYLEQQGGRVPEETAVQLMLPILDGLRAVHAKGFLHRDVKPQNIYLAKTDAGGVRPILLDFGAARQAMGERSRSMSVVISAGYAPFEQYSRKGKQGPWTDIYAAAAVLYQAVTGVVPPEATDRIMDDELKPATGFGISQRLSDALSAALAVAPEARAQNVQAFQMALRHPGSGSTRPVEMPDTSASTPAQTAHAQEHPPKDNIPKKSKGGCLLPSVLLVSLILVALFAFFLTPQEQEQKRAIPSGGPNGDRNPNATVTLEDDLDISPLTLIAGRYRDMGDGTVMDIETGLQWMRCALGQNWSQSTCLGEAKGFDWDAALAAADSLNRSGGYAGSRDWRVPTIGELQGLRYCKDQTGGPGVWLNDESTCEGDVARPTIETRAFPETPNWWFWSSSPYAGTSYGAWYVNFGYGYVGNDDKSLQGYVRLVRGGQ</sequence>
<feature type="transmembrane region" description="Helical" evidence="7">
    <location>
        <begin position="365"/>
        <end position="384"/>
    </location>
</feature>
<evidence type="ECO:0000256" key="2">
    <source>
        <dbReference type="ARBA" id="ARBA00022679"/>
    </source>
</evidence>
<dbReference type="PROSITE" id="PS00108">
    <property type="entry name" value="PROTEIN_KINASE_ST"/>
    <property type="match status" value="1"/>
</dbReference>
<dbReference type="GO" id="GO:0004674">
    <property type="term" value="F:protein serine/threonine kinase activity"/>
    <property type="evidence" value="ECO:0007669"/>
    <property type="project" value="UniProtKB-EC"/>
</dbReference>
<dbReference type="SMART" id="SM00220">
    <property type="entry name" value="S_TKc"/>
    <property type="match status" value="1"/>
</dbReference>
<comment type="caution">
    <text evidence="9">The sequence shown here is derived from an EMBL/GenBank/DDBJ whole genome shotgun (WGS) entry which is preliminary data.</text>
</comment>
<organism evidence="9 10">
    <name type="scientific">Thiohalocapsa marina</name>
    <dbReference type="NCBI Taxonomy" id="424902"/>
    <lineage>
        <taxon>Bacteria</taxon>
        <taxon>Pseudomonadati</taxon>
        <taxon>Pseudomonadota</taxon>
        <taxon>Gammaproteobacteria</taxon>
        <taxon>Chromatiales</taxon>
        <taxon>Chromatiaceae</taxon>
        <taxon>Thiohalocapsa</taxon>
    </lineage>
</organism>
<dbReference type="CDD" id="cd14014">
    <property type="entry name" value="STKc_PknB_like"/>
    <property type="match status" value="1"/>
</dbReference>
<keyword evidence="3" id="KW-0547">Nucleotide-binding</keyword>
<dbReference type="RefSeq" id="WP_150094767.1">
    <property type="nucleotide sequence ID" value="NZ_VWXX01000046.1"/>
</dbReference>
<dbReference type="InterPro" id="IPR050660">
    <property type="entry name" value="NEK_Ser/Thr_kinase"/>
</dbReference>
<dbReference type="InterPro" id="IPR011460">
    <property type="entry name" value="Lcl_C"/>
</dbReference>
<keyword evidence="4" id="KW-0418">Kinase</keyword>
<dbReference type="InterPro" id="IPR011009">
    <property type="entry name" value="Kinase-like_dom_sf"/>
</dbReference>
<dbReference type="Gene3D" id="1.10.510.10">
    <property type="entry name" value="Transferase(Phosphotransferase) domain 1"/>
    <property type="match status" value="1"/>
</dbReference>
<dbReference type="SUPFAM" id="SSF56112">
    <property type="entry name" value="Protein kinase-like (PK-like)"/>
    <property type="match status" value="1"/>
</dbReference>
<accession>A0A5M8FDL2</accession>
<keyword evidence="7" id="KW-0812">Transmembrane</keyword>
<dbReference type="Proteomes" id="UP000322981">
    <property type="component" value="Unassembled WGS sequence"/>
</dbReference>
<dbReference type="EMBL" id="VWXX01000046">
    <property type="protein sequence ID" value="KAA6182484.1"/>
    <property type="molecule type" value="Genomic_DNA"/>
</dbReference>
<dbReference type="Pfam" id="PF07603">
    <property type="entry name" value="Lcl_C"/>
    <property type="match status" value="1"/>
</dbReference>
<feature type="compositionally biased region" description="Basic and acidic residues" evidence="6">
    <location>
        <begin position="347"/>
        <end position="357"/>
    </location>
</feature>
<keyword evidence="7" id="KW-1133">Transmembrane helix</keyword>
<evidence type="ECO:0000313" key="10">
    <source>
        <dbReference type="Proteomes" id="UP000322981"/>
    </source>
</evidence>
<feature type="compositionally biased region" description="Polar residues" evidence="6">
    <location>
        <begin position="336"/>
        <end position="346"/>
    </location>
</feature>
<dbReference type="PANTHER" id="PTHR43671">
    <property type="entry name" value="SERINE/THREONINE-PROTEIN KINASE NEK"/>
    <property type="match status" value="1"/>
</dbReference>
<reference evidence="9 10" key="1">
    <citation type="submission" date="2019-09" db="EMBL/GenBank/DDBJ databases">
        <title>Whole-genome sequence of the purple sulfur bacterium Thiohalocapsa marina DSM 19078.</title>
        <authorList>
            <person name="Kyndt J.A."/>
            <person name="Meyer T.E."/>
        </authorList>
    </citation>
    <scope>NUCLEOTIDE SEQUENCE [LARGE SCALE GENOMIC DNA]</scope>
    <source>
        <strain evidence="9 10">DSM 19078</strain>
    </source>
</reference>
<feature type="region of interest" description="Disordered" evidence="6">
    <location>
        <begin position="391"/>
        <end position="410"/>
    </location>
</feature>
<evidence type="ECO:0000256" key="6">
    <source>
        <dbReference type="SAM" id="MobiDB-lite"/>
    </source>
</evidence>
<feature type="region of interest" description="Disordered" evidence="6">
    <location>
        <begin position="322"/>
        <end position="359"/>
    </location>
</feature>
<gene>
    <name evidence="9" type="ORF">F2Q65_17870</name>
</gene>
<dbReference type="EC" id="2.7.11.1" evidence="1"/>
<evidence type="ECO:0000256" key="3">
    <source>
        <dbReference type="ARBA" id="ARBA00022741"/>
    </source>
</evidence>
<dbReference type="PROSITE" id="PS50011">
    <property type="entry name" value="PROTEIN_KINASE_DOM"/>
    <property type="match status" value="1"/>
</dbReference>
<evidence type="ECO:0000256" key="7">
    <source>
        <dbReference type="SAM" id="Phobius"/>
    </source>
</evidence>